<name>A0A0M3JYN8_ANISI</name>
<reference evidence="5" key="1">
    <citation type="submission" date="2017-02" db="UniProtKB">
        <authorList>
            <consortium name="WormBaseParasite"/>
        </authorList>
    </citation>
    <scope>IDENTIFICATION</scope>
</reference>
<evidence type="ECO:0000256" key="2">
    <source>
        <dbReference type="SAM" id="MobiDB-lite"/>
    </source>
</evidence>
<comment type="similarity">
    <text evidence="1">Belongs to the SNF7 family.</text>
</comment>
<dbReference type="Proteomes" id="UP000267096">
    <property type="component" value="Unassembled WGS sequence"/>
</dbReference>
<evidence type="ECO:0000256" key="1">
    <source>
        <dbReference type="ARBA" id="ARBA00006190"/>
    </source>
</evidence>
<gene>
    <name evidence="3" type="ORF">ASIM_LOCUS13000</name>
</gene>
<dbReference type="GO" id="GO:0007034">
    <property type="term" value="P:vacuolar transport"/>
    <property type="evidence" value="ECO:0007669"/>
    <property type="project" value="InterPro"/>
</dbReference>
<accession>A0A0M3JYN8</accession>
<proteinExistence type="inferred from homology"/>
<dbReference type="WBParaSite" id="ASIM_0001357201-mRNA-1">
    <property type="protein sequence ID" value="ASIM_0001357201-mRNA-1"/>
    <property type="gene ID" value="ASIM_0001357201"/>
</dbReference>
<dbReference type="InterPro" id="IPR005024">
    <property type="entry name" value="Snf7_fam"/>
</dbReference>
<feature type="region of interest" description="Disordered" evidence="2">
    <location>
        <begin position="1"/>
        <end position="30"/>
    </location>
</feature>
<dbReference type="Gene3D" id="6.10.140.1230">
    <property type="match status" value="1"/>
</dbReference>
<sequence>MSWFKKKTDPKEERRATERAVRQTNRELDSDRRALERKEKELVRLWLELEIKKLAKLGKRDACAILAKQIVLLRKQKEKSINISAKVNAIDAKNRHLQSMAKVADVVGKSAETMKVMEKQMPVDKITKDVRDLAAAQGRFGVCDEMITEKLDEMLDESGDEAEEQAIIDEVLDEVGIDINAQVWHFIKTTRACISSNHVYLFQLSKAPRTPATLTSVSEESKNVADVTALKK</sequence>
<protein>
    <submittedName>
        <fullName evidence="5">Charged multivesicular body protein 2b (inferred by orthology to a human protein)</fullName>
    </submittedName>
</protein>
<reference evidence="3 4" key="2">
    <citation type="submission" date="2018-11" db="EMBL/GenBank/DDBJ databases">
        <authorList>
            <consortium name="Pathogen Informatics"/>
        </authorList>
    </citation>
    <scope>NUCLEOTIDE SEQUENCE [LARGE SCALE GENOMIC DNA]</scope>
</reference>
<dbReference type="EMBL" id="UYRR01031292">
    <property type="protein sequence ID" value="VDK48644.1"/>
    <property type="molecule type" value="Genomic_DNA"/>
</dbReference>
<evidence type="ECO:0000313" key="5">
    <source>
        <dbReference type="WBParaSite" id="ASIM_0001357201-mRNA-1"/>
    </source>
</evidence>
<dbReference type="OrthoDB" id="5594417at2759"/>
<keyword evidence="4" id="KW-1185">Reference proteome</keyword>
<evidence type="ECO:0000313" key="4">
    <source>
        <dbReference type="Proteomes" id="UP000267096"/>
    </source>
</evidence>
<dbReference type="AlphaFoldDB" id="A0A0M3JYN8"/>
<dbReference type="PANTHER" id="PTHR10476">
    <property type="entry name" value="CHARGED MULTIVESICULAR BODY PROTEIN"/>
    <property type="match status" value="1"/>
</dbReference>
<dbReference type="Pfam" id="PF03357">
    <property type="entry name" value="Snf7"/>
    <property type="match status" value="1"/>
</dbReference>
<evidence type="ECO:0000313" key="3">
    <source>
        <dbReference type="EMBL" id="VDK48644.1"/>
    </source>
</evidence>
<organism evidence="5">
    <name type="scientific">Anisakis simplex</name>
    <name type="common">Herring worm</name>
    <dbReference type="NCBI Taxonomy" id="6269"/>
    <lineage>
        <taxon>Eukaryota</taxon>
        <taxon>Metazoa</taxon>
        <taxon>Ecdysozoa</taxon>
        <taxon>Nematoda</taxon>
        <taxon>Chromadorea</taxon>
        <taxon>Rhabditida</taxon>
        <taxon>Spirurina</taxon>
        <taxon>Ascaridomorpha</taxon>
        <taxon>Ascaridoidea</taxon>
        <taxon>Anisakidae</taxon>
        <taxon>Anisakis</taxon>
        <taxon>Anisakis simplex complex</taxon>
    </lineage>
</organism>